<dbReference type="AlphaFoldDB" id="A0AAD8LBE7"/>
<proteinExistence type="predicted"/>
<accession>A0AAD8LBE7</accession>
<comment type="caution">
    <text evidence="1">The sequence shown here is derived from an EMBL/GenBank/DDBJ whole genome shotgun (WGS) entry which is preliminary data.</text>
</comment>
<organism evidence="1 2">
    <name type="scientific">Tagetes erecta</name>
    <name type="common">African marigold</name>
    <dbReference type="NCBI Taxonomy" id="13708"/>
    <lineage>
        <taxon>Eukaryota</taxon>
        <taxon>Viridiplantae</taxon>
        <taxon>Streptophyta</taxon>
        <taxon>Embryophyta</taxon>
        <taxon>Tracheophyta</taxon>
        <taxon>Spermatophyta</taxon>
        <taxon>Magnoliopsida</taxon>
        <taxon>eudicotyledons</taxon>
        <taxon>Gunneridae</taxon>
        <taxon>Pentapetalae</taxon>
        <taxon>asterids</taxon>
        <taxon>campanulids</taxon>
        <taxon>Asterales</taxon>
        <taxon>Asteraceae</taxon>
        <taxon>Asteroideae</taxon>
        <taxon>Heliantheae alliance</taxon>
        <taxon>Tageteae</taxon>
        <taxon>Tagetes</taxon>
    </lineage>
</organism>
<protein>
    <submittedName>
        <fullName evidence="1">Uncharacterized protein</fullName>
    </submittedName>
</protein>
<sequence>MVSNEIAAVRQLIGKFTILINWFSPAAITPLTNPNLPFFPADPGFAKRTAKFSRFGKRSFNDRINQLGLNSIKSEIGASVTTTEKGEKQGAFSGARTNRKKLRGVPRVQHYVRLIGM</sequence>
<evidence type="ECO:0000313" key="1">
    <source>
        <dbReference type="EMBL" id="KAK1436523.1"/>
    </source>
</evidence>
<keyword evidence="2" id="KW-1185">Reference proteome</keyword>
<evidence type="ECO:0000313" key="2">
    <source>
        <dbReference type="Proteomes" id="UP001229421"/>
    </source>
</evidence>
<gene>
    <name evidence="1" type="ORF">QVD17_02304</name>
</gene>
<reference evidence="1" key="1">
    <citation type="journal article" date="2023" name="bioRxiv">
        <title>Improved chromosome-level genome assembly for marigold (Tagetes erecta).</title>
        <authorList>
            <person name="Jiang F."/>
            <person name="Yuan L."/>
            <person name="Wang S."/>
            <person name="Wang H."/>
            <person name="Xu D."/>
            <person name="Wang A."/>
            <person name="Fan W."/>
        </authorList>
    </citation>
    <scope>NUCLEOTIDE SEQUENCE</scope>
    <source>
        <strain evidence="1">WSJ</strain>
        <tissue evidence="1">Leaf</tissue>
    </source>
</reference>
<name>A0AAD8LBE7_TARER</name>
<dbReference type="Proteomes" id="UP001229421">
    <property type="component" value="Unassembled WGS sequence"/>
</dbReference>
<dbReference type="EMBL" id="JAUHHV010000001">
    <property type="protein sequence ID" value="KAK1436523.1"/>
    <property type="molecule type" value="Genomic_DNA"/>
</dbReference>